<accession>A0A3M7SQ08</accession>
<dbReference type="PROSITE" id="PS50994">
    <property type="entry name" value="INTEGRASE"/>
    <property type="match status" value="1"/>
</dbReference>
<keyword evidence="1" id="KW-0812">Transmembrane</keyword>
<dbReference type="InterPro" id="IPR036397">
    <property type="entry name" value="RNaseH_sf"/>
</dbReference>
<sequence length="65" mass="7212">MDIAGPFTKSDSGFEYILVMVCAFTKFALAFALKSTTAEVVAEIVIKRWISLFGVMEFILSDRGK</sequence>
<feature type="domain" description="Integrase catalytic" evidence="2">
    <location>
        <begin position="1"/>
        <end position="65"/>
    </location>
</feature>
<evidence type="ECO:0000256" key="1">
    <source>
        <dbReference type="SAM" id="Phobius"/>
    </source>
</evidence>
<evidence type="ECO:0000259" key="2">
    <source>
        <dbReference type="PROSITE" id="PS50994"/>
    </source>
</evidence>
<gene>
    <name evidence="3" type="ORF">BpHYR1_026407</name>
</gene>
<reference evidence="3 4" key="1">
    <citation type="journal article" date="2018" name="Sci. Rep.">
        <title>Genomic signatures of local adaptation to the degree of environmental predictability in rotifers.</title>
        <authorList>
            <person name="Franch-Gras L."/>
            <person name="Hahn C."/>
            <person name="Garcia-Roger E.M."/>
            <person name="Carmona M.J."/>
            <person name="Serra M."/>
            <person name="Gomez A."/>
        </authorList>
    </citation>
    <scope>NUCLEOTIDE SEQUENCE [LARGE SCALE GENOMIC DNA]</scope>
    <source>
        <strain evidence="3">HYR1</strain>
    </source>
</reference>
<dbReference type="SUPFAM" id="SSF53098">
    <property type="entry name" value="Ribonuclease H-like"/>
    <property type="match status" value="1"/>
</dbReference>
<dbReference type="OrthoDB" id="10030726at2759"/>
<dbReference type="GO" id="GO:0015074">
    <property type="term" value="P:DNA integration"/>
    <property type="evidence" value="ECO:0007669"/>
    <property type="project" value="InterPro"/>
</dbReference>
<keyword evidence="1" id="KW-0472">Membrane</keyword>
<comment type="caution">
    <text evidence="3">The sequence shown here is derived from an EMBL/GenBank/DDBJ whole genome shotgun (WGS) entry which is preliminary data.</text>
</comment>
<dbReference type="GO" id="GO:0003676">
    <property type="term" value="F:nucleic acid binding"/>
    <property type="evidence" value="ECO:0007669"/>
    <property type="project" value="InterPro"/>
</dbReference>
<dbReference type="InterPro" id="IPR012337">
    <property type="entry name" value="RNaseH-like_sf"/>
</dbReference>
<name>A0A3M7SQ08_BRAPC</name>
<evidence type="ECO:0000313" key="3">
    <source>
        <dbReference type="EMBL" id="RNA37700.1"/>
    </source>
</evidence>
<keyword evidence="1" id="KW-1133">Transmembrane helix</keyword>
<dbReference type="EMBL" id="REGN01001003">
    <property type="protein sequence ID" value="RNA37700.1"/>
    <property type="molecule type" value="Genomic_DNA"/>
</dbReference>
<dbReference type="InterPro" id="IPR001584">
    <property type="entry name" value="Integrase_cat-core"/>
</dbReference>
<keyword evidence="4" id="KW-1185">Reference proteome</keyword>
<proteinExistence type="predicted"/>
<evidence type="ECO:0000313" key="4">
    <source>
        <dbReference type="Proteomes" id="UP000276133"/>
    </source>
</evidence>
<feature type="transmembrane region" description="Helical" evidence="1">
    <location>
        <begin position="16"/>
        <end position="33"/>
    </location>
</feature>
<dbReference type="AlphaFoldDB" id="A0A3M7SQ08"/>
<organism evidence="3 4">
    <name type="scientific">Brachionus plicatilis</name>
    <name type="common">Marine rotifer</name>
    <name type="synonym">Brachionus muelleri</name>
    <dbReference type="NCBI Taxonomy" id="10195"/>
    <lineage>
        <taxon>Eukaryota</taxon>
        <taxon>Metazoa</taxon>
        <taxon>Spiralia</taxon>
        <taxon>Gnathifera</taxon>
        <taxon>Rotifera</taxon>
        <taxon>Eurotatoria</taxon>
        <taxon>Monogononta</taxon>
        <taxon>Pseudotrocha</taxon>
        <taxon>Ploima</taxon>
        <taxon>Brachionidae</taxon>
        <taxon>Brachionus</taxon>
    </lineage>
</organism>
<dbReference type="Gene3D" id="3.30.420.10">
    <property type="entry name" value="Ribonuclease H-like superfamily/Ribonuclease H"/>
    <property type="match status" value="1"/>
</dbReference>
<feature type="non-terminal residue" evidence="3">
    <location>
        <position position="65"/>
    </location>
</feature>
<dbReference type="Proteomes" id="UP000276133">
    <property type="component" value="Unassembled WGS sequence"/>
</dbReference>
<protein>
    <submittedName>
        <fullName evidence="3">Retrovirus-related Pol poly from transposon</fullName>
    </submittedName>
</protein>